<comment type="caution">
    <text evidence="1">The sequence shown here is derived from an EMBL/GenBank/DDBJ whole genome shotgun (WGS) entry which is preliminary data.</text>
</comment>
<dbReference type="Proteomes" id="UP001403385">
    <property type="component" value="Unassembled WGS sequence"/>
</dbReference>
<protein>
    <submittedName>
        <fullName evidence="1">Abi-alpha family protein</fullName>
    </submittedName>
</protein>
<dbReference type="AlphaFoldDB" id="A0AAW9SEJ0"/>
<reference evidence="1 2" key="1">
    <citation type="submission" date="2024-04" db="EMBL/GenBank/DDBJ databases">
        <title>Novel genus in family Flammeovirgaceae.</title>
        <authorList>
            <person name="Nguyen T.H."/>
            <person name="Vuong T.Q."/>
            <person name="Le H."/>
            <person name="Kim S.-G."/>
        </authorList>
    </citation>
    <scope>NUCLEOTIDE SEQUENCE [LARGE SCALE GENOMIC DNA]</scope>
    <source>
        <strain evidence="1 2">JCM 23209</strain>
    </source>
</reference>
<name>A0AAW9SEJ0_9BACT</name>
<accession>A0AAW9SEJ0</accession>
<dbReference type="InterPro" id="IPR025506">
    <property type="entry name" value="Abi_alpha"/>
</dbReference>
<sequence length="208" mass="24156">MEAEATIDFLLNLCSRQVTDEAELTGKHIANWRQQNQLAVLQLAKGMIEQAQIRIKKIPVKTLAAFLNYCSYEEEPSLQNKWATLLVNLVNNDHPSQVSYLFVELLNQLSPLEGAVLDYVYRESFLLDEAENPYFKRLELIQYCQHTFHTTYEDNQLIVENLLRLRLMEEKPATLIKSEDTEDLQLVYSDQLRLSKLGVQLLSVCIEY</sequence>
<dbReference type="RefSeq" id="WP_346824227.1">
    <property type="nucleotide sequence ID" value="NZ_JBDKWZ010000022.1"/>
</dbReference>
<evidence type="ECO:0000313" key="1">
    <source>
        <dbReference type="EMBL" id="MEN7551446.1"/>
    </source>
</evidence>
<evidence type="ECO:0000313" key="2">
    <source>
        <dbReference type="Proteomes" id="UP001403385"/>
    </source>
</evidence>
<keyword evidence="2" id="KW-1185">Reference proteome</keyword>
<organism evidence="1 2">
    <name type="scientific">Rapidithrix thailandica</name>
    <dbReference type="NCBI Taxonomy" id="413964"/>
    <lineage>
        <taxon>Bacteria</taxon>
        <taxon>Pseudomonadati</taxon>
        <taxon>Bacteroidota</taxon>
        <taxon>Cytophagia</taxon>
        <taxon>Cytophagales</taxon>
        <taxon>Flammeovirgaceae</taxon>
        <taxon>Rapidithrix</taxon>
    </lineage>
</organism>
<dbReference type="EMBL" id="JBDKWZ010000022">
    <property type="protein sequence ID" value="MEN7551446.1"/>
    <property type="molecule type" value="Genomic_DNA"/>
</dbReference>
<dbReference type="Pfam" id="PF14337">
    <property type="entry name" value="Abi_alpha"/>
    <property type="match status" value="1"/>
</dbReference>
<gene>
    <name evidence="1" type="ORF">AAG747_26250</name>
</gene>
<proteinExistence type="predicted"/>